<evidence type="ECO:0000313" key="3">
    <source>
        <dbReference type="EMBL" id="PRP88144.1"/>
    </source>
</evidence>
<protein>
    <recommendedName>
        <fullName evidence="2">SNRNP25 ubiquitin-like domain-containing protein</fullName>
    </recommendedName>
</protein>
<evidence type="ECO:0000256" key="1">
    <source>
        <dbReference type="SAM" id="MobiDB-lite"/>
    </source>
</evidence>
<dbReference type="OrthoDB" id="72819at2759"/>
<dbReference type="InterPro" id="IPR040610">
    <property type="entry name" value="SNRNP25_ubiquitin"/>
</dbReference>
<gene>
    <name evidence="3" type="ORF">PROFUN_04235</name>
</gene>
<dbReference type="Pfam" id="PF18036">
    <property type="entry name" value="Ubiquitin_4"/>
    <property type="match status" value="1"/>
</dbReference>
<evidence type="ECO:0000313" key="4">
    <source>
        <dbReference type="Proteomes" id="UP000241769"/>
    </source>
</evidence>
<keyword evidence="4" id="KW-1185">Reference proteome</keyword>
<feature type="region of interest" description="Disordered" evidence="1">
    <location>
        <begin position="51"/>
        <end position="140"/>
    </location>
</feature>
<dbReference type="Gene3D" id="3.10.20.90">
    <property type="entry name" value="Phosphatidylinositol 3-kinase Catalytic Subunit, Chain A, domain 1"/>
    <property type="match status" value="1"/>
</dbReference>
<name>A0A2P6NVZ9_9EUKA</name>
<dbReference type="InParanoid" id="A0A2P6NVZ9"/>
<evidence type="ECO:0000259" key="2">
    <source>
        <dbReference type="Pfam" id="PF18036"/>
    </source>
</evidence>
<proteinExistence type="predicted"/>
<accession>A0A2P6NVZ9</accession>
<feature type="compositionally biased region" description="Basic and acidic residues" evidence="1">
    <location>
        <begin position="109"/>
        <end position="125"/>
    </location>
</feature>
<feature type="compositionally biased region" description="Basic and acidic residues" evidence="1">
    <location>
        <begin position="69"/>
        <end position="101"/>
    </location>
</feature>
<dbReference type="Proteomes" id="UP000241769">
    <property type="component" value="Unassembled WGS sequence"/>
</dbReference>
<reference evidence="3 4" key="1">
    <citation type="journal article" date="2018" name="Genome Biol. Evol.">
        <title>Multiple Roots of Fruiting Body Formation in Amoebozoa.</title>
        <authorList>
            <person name="Hillmann F."/>
            <person name="Forbes G."/>
            <person name="Novohradska S."/>
            <person name="Ferling I."/>
            <person name="Riege K."/>
            <person name="Groth M."/>
            <person name="Westermann M."/>
            <person name="Marz M."/>
            <person name="Spaller T."/>
            <person name="Winckler T."/>
            <person name="Schaap P."/>
            <person name="Glockner G."/>
        </authorList>
    </citation>
    <scope>NUCLEOTIDE SEQUENCE [LARGE SCALE GENOMIC DNA]</scope>
    <source>
        <strain evidence="3 4">Jena</strain>
    </source>
</reference>
<dbReference type="EMBL" id="MDYQ01000014">
    <property type="protein sequence ID" value="PRP88144.1"/>
    <property type="molecule type" value="Genomic_DNA"/>
</dbReference>
<dbReference type="STRING" id="1890364.A0A2P6NVZ9"/>
<comment type="caution">
    <text evidence="3">The sequence shown here is derived from an EMBL/GenBank/DDBJ whole genome shotgun (WGS) entry which is preliminary data.</text>
</comment>
<feature type="compositionally biased region" description="Polar residues" evidence="1">
    <location>
        <begin position="129"/>
        <end position="139"/>
    </location>
</feature>
<sequence>MISAFRSCAARAIRTTIQPRALITSSIQFTPSRGFLSLSLSNQRPICRTFSTSPIRRSDDDDEVDDEERLEKEDQERKRSEKEIEDRKAKQKMEKEADRKKREEHKKKVRDEQKQKQRVKTEQQKGKPKTTNQQSNQAKMQEDMPWLGGAPVQFDDNPLLSDVQSSSTELTEFEIEKLLAIERGDLITIYIQKFTGESYSLTVSANHSLQDIHKKIKEKTIEREKDDIGNRNLSWKFVWKKYCLMLGRTGERMTEIFRDDHVSTSSRLYLSVCLCDRNTKAVGKTDTRFLKCYEILIPGTTAILSSPSRAIRDTVEGERS</sequence>
<dbReference type="AlphaFoldDB" id="A0A2P6NVZ9"/>
<feature type="domain" description="SNRNP25 ubiquitin-like" evidence="2">
    <location>
        <begin position="187"/>
        <end position="246"/>
    </location>
</feature>
<organism evidence="3 4">
    <name type="scientific">Planoprotostelium fungivorum</name>
    <dbReference type="NCBI Taxonomy" id="1890364"/>
    <lineage>
        <taxon>Eukaryota</taxon>
        <taxon>Amoebozoa</taxon>
        <taxon>Evosea</taxon>
        <taxon>Variosea</taxon>
        <taxon>Cavosteliida</taxon>
        <taxon>Cavosteliaceae</taxon>
        <taxon>Planoprotostelium</taxon>
    </lineage>
</organism>